<gene>
    <name evidence="1" type="ORF">DAMNIGENAA_03310</name>
</gene>
<comment type="caution">
    <text evidence="1">The sequence shown here is derived from an EMBL/GenBank/DDBJ whole genome shotgun (WGS) entry which is preliminary data.</text>
</comment>
<dbReference type="RefSeq" id="WP_281791921.1">
    <property type="nucleotide sequence ID" value="NZ_BSDR01000001.1"/>
</dbReference>
<dbReference type="AlphaFoldDB" id="A0A9W6FRE6"/>
<dbReference type="Proteomes" id="UP001144372">
    <property type="component" value="Unassembled WGS sequence"/>
</dbReference>
<dbReference type="EMBL" id="BSDR01000001">
    <property type="protein sequence ID" value="GLI32898.1"/>
    <property type="molecule type" value="Genomic_DNA"/>
</dbReference>
<accession>A0A9W6FRE6</accession>
<organism evidence="1 2">
    <name type="scientific">Desulforhabdus amnigena</name>
    <dbReference type="NCBI Taxonomy" id="40218"/>
    <lineage>
        <taxon>Bacteria</taxon>
        <taxon>Pseudomonadati</taxon>
        <taxon>Thermodesulfobacteriota</taxon>
        <taxon>Syntrophobacteria</taxon>
        <taxon>Syntrophobacterales</taxon>
        <taxon>Syntrophobacteraceae</taxon>
        <taxon>Desulforhabdus</taxon>
    </lineage>
</organism>
<evidence type="ECO:0000313" key="1">
    <source>
        <dbReference type="EMBL" id="GLI32898.1"/>
    </source>
</evidence>
<proteinExistence type="predicted"/>
<evidence type="ECO:0000313" key="2">
    <source>
        <dbReference type="Proteomes" id="UP001144372"/>
    </source>
</evidence>
<reference evidence="1" key="1">
    <citation type="submission" date="2022-12" db="EMBL/GenBank/DDBJ databases">
        <title>Reference genome sequencing for broad-spectrum identification of bacterial and archaeal isolates by mass spectrometry.</title>
        <authorList>
            <person name="Sekiguchi Y."/>
            <person name="Tourlousse D.M."/>
        </authorList>
    </citation>
    <scope>NUCLEOTIDE SEQUENCE</scope>
    <source>
        <strain evidence="1">ASRB1</strain>
    </source>
</reference>
<sequence length="83" mass="9449">MANLPGSEEISVLIRAILEPAMAGGMPEERAKAIYEDILSSIANLEELEDGRTVFQWLADDILLRFCPIFQDKYNARQKRTKH</sequence>
<name>A0A9W6FRE6_9BACT</name>
<keyword evidence="2" id="KW-1185">Reference proteome</keyword>
<protein>
    <submittedName>
        <fullName evidence="1">Uncharacterized protein</fullName>
    </submittedName>
</protein>